<keyword evidence="2" id="KW-1185">Reference proteome</keyword>
<evidence type="ECO:0008006" key="3">
    <source>
        <dbReference type="Google" id="ProtNLM"/>
    </source>
</evidence>
<accession>A0ABP8B5G7</accession>
<sequence length="121" mass="14725">MENFNQHIKEMSQHLNISKEEVHNLFLDLADEFLMDYAGNANAAKIWKATPEFWFWWQQMWRNRDKMILKRYPERLTGKNTLSLYSVWQNPKYNDIKPTCVVYEAFIRTLKQKKILLKQLI</sequence>
<reference evidence="2" key="1">
    <citation type="journal article" date="2019" name="Int. J. Syst. Evol. Microbiol.">
        <title>The Global Catalogue of Microorganisms (GCM) 10K type strain sequencing project: providing services to taxonomists for standard genome sequencing and annotation.</title>
        <authorList>
            <consortium name="The Broad Institute Genomics Platform"/>
            <consortium name="The Broad Institute Genome Sequencing Center for Infectious Disease"/>
            <person name="Wu L."/>
            <person name="Ma J."/>
        </authorList>
    </citation>
    <scope>NUCLEOTIDE SEQUENCE [LARGE SCALE GENOMIC DNA]</scope>
    <source>
        <strain evidence="2">JCM 17626</strain>
    </source>
</reference>
<name>A0ABP8B5G7_9SPHI</name>
<organism evidence="1 2">
    <name type="scientific">Pedobacter jeongneungensis</name>
    <dbReference type="NCBI Taxonomy" id="947309"/>
    <lineage>
        <taxon>Bacteria</taxon>
        <taxon>Pseudomonadati</taxon>
        <taxon>Bacteroidota</taxon>
        <taxon>Sphingobacteriia</taxon>
        <taxon>Sphingobacteriales</taxon>
        <taxon>Sphingobacteriaceae</taxon>
        <taxon>Pedobacter</taxon>
    </lineage>
</organism>
<evidence type="ECO:0000313" key="2">
    <source>
        <dbReference type="Proteomes" id="UP001501772"/>
    </source>
</evidence>
<gene>
    <name evidence="1" type="ORF">GCM10022289_07600</name>
</gene>
<protein>
    <recommendedName>
        <fullName evidence="3">Mutator family transposase</fullName>
    </recommendedName>
</protein>
<proteinExistence type="predicted"/>
<dbReference type="EMBL" id="BAABBY010000002">
    <property type="protein sequence ID" value="GAA4198602.1"/>
    <property type="molecule type" value="Genomic_DNA"/>
</dbReference>
<dbReference type="Proteomes" id="UP001501772">
    <property type="component" value="Unassembled WGS sequence"/>
</dbReference>
<comment type="caution">
    <text evidence="1">The sequence shown here is derived from an EMBL/GenBank/DDBJ whole genome shotgun (WGS) entry which is preliminary data.</text>
</comment>
<evidence type="ECO:0000313" key="1">
    <source>
        <dbReference type="EMBL" id="GAA4198602.1"/>
    </source>
</evidence>
<dbReference type="RefSeq" id="WP_344849622.1">
    <property type="nucleotide sequence ID" value="NZ_BAABBY010000002.1"/>
</dbReference>